<evidence type="ECO:0008006" key="7">
    <source>
        <dbReference type="Google" id="ProtNLM"/>
    </source>
</evidence>
<protein>
    <recommendedName>
        <fullName evidence="7">Chemotaxis protein CheY</fullName>
    </recommendedName>
</protein>
<evidence type="ECO:0000313" key="3">
    <source>
        <dbReference type="EMBL" id="VVP18447.1"/>
    </source>
</evidence>
<evidence type="ECO:0000313" key="2">
    <source>
        <dbReference type="EMBL" id="ROO05961.1"/>
    </source>
</evidence>
<dbReference type="EMBL" id="MOBZ01000016">
    <property type="protein sequence ID" value="ROO05961.1"/>
    <property type="molecule type" value="Genomic_DNA"/>
</dbReference>
<evidence type="ECO:0000313" key="5">
    <source>
        <dbReference type="Proteomes" id="UP000283650"/>
    </source>
</evidence>
<organism evidence="1 5">
    <name type="scientific">Pseudomonas fluorescens</name>
    <dbReference type="NCBI Taxonomy" id="294"/>
    <lineage>
        <taxon>Bacteria</taxon>
        <taxon>Pseudomonadati</taxon>
        <taxon>Pseudomonadota</taxon>
        <taxon>Gammaproteobacteria</taxon>
        <taxon>Pseudomonadales</taxon>
        <taxon>Pseudomonadaceae</taxon>
        <taxon>Pseudomonas</taxon>
    </lineage>
</organism>
<name>A0A423NDS0_PSEFL</name>
<dbReference type="Proteomes" id="UP000283650">
    <property type="component" value="Unassembled WGS sequence"/>
</dbReference>
<dbReference type="RefSeq" id="WP_077572901.1">
    <property type="nucleotide sequence ID" value="NZ_CABVIN010000005.1"/>
</dbReference>
<dbReference type="Proteomes" id="UP000283619">
    <property type="component" value="Unassembled WGS sequence"/>
</dbReference>
<reference evidence="4 5" key="1">
    <citation type="submission" date="2016-10" db="EMBL/GenBank/DDBJ databases">
        <title>Comparative genome analysis of multiple Pseudomonas spp. focuses on biocontrol and plant growth promoting traits.</title>
        <authorList>
            <person name="Tao X.-Y."/>
            <person name="Taylor C.G."/>
        </authorList>
    </citation>
    <scope>NUCLEOTIDE SEQUENCE [LARGE SCALE GENOMIC DNA]</scope>
    <source>
        <strain evidence="1 5">2F9</strain>
        <strain evidence="2 4">36G2</strain>
    </source>
</reference>
<evidence type="ECO:0000313" key="6">
    <source>
        <dbReference type="Proteomes" id="UP000377224"/>
    </source>
</evidence>
<dbReference type="AlphaFoldDB" id="A0A423NDS0"/>
<evidence type="ECO:0000313" key="4">
    <source>
        <dbReference type="Proteomes" id="UP000283619"/>
    </source>
</evidence>
<accession>A0A423NDS0</accession>
<dbReference type="Proteomes" id="UP000377224">
    <property type="component" value="Unassembled WGS sequence"/>
</dbReference>
<evidence type="ECO:0000313" key="1">
    <source>
        <dbReference type="EMBL" id="RON96405.1"/>
    </source>
</evidence>
<dbReference type="EMBL" id="MOBY01000003">
    <property type="protein sequence ID" value="RON96405.1"/>
    <property type="molecule type" value="Genomic_DNA"/>
</dbReference>
<gene>
    <name evidence="1" type="ORF">BK672_07505</name>
    <name evidence="2" type="ORF">BK673_19370</name>
    <name evidence="3" type="ORF">PS896_03708</name>
</gene>
<dbReference type="EMBL" id="CABVIN010000005">
    <property type="protein sequence ID" value="VVP18447.1"/>
    <property type="molecule type" value="Genomic_DNA"/>
</dbReference>
<proteinExistence type="predicted"/>
<reference evidence="3 6" key="2">
    <citation type="submission" date="2019-09" db="EMBL/GenBank/DDBJ databases">
        <authorList>
            <person name="Chandra G."/>
            <person name="Truman W A."/>
        </authorList>
    </citation>
    <scope>NUCLEOTIDE SEQUENCE [LARGE SCALE GENOMIC DNA]</scope>
    <source>
        <strain evidence="3">PS896</strain>
    </source>
</reference>
<sequence>MFLENNRSRSLRILIADSDVRRGLSIEQQFNKLGCLSVVNVCTYRDLRILTYYCPQRLSLVVVNAELLNEMAMDPLDFFGENPLIRHLLIFNPSDDHQWSKTFFNPHPQRWMRLVSKINLPRLADFLMLADPALNESAEPASTDPTLSSCANR</sequence>